<comment type="function">
    <text evidence="5">May play a role in the regulation of cytokinesis. May play a role in signaling by stimulating protein glycosylation. Induces neuritogenesis by activating the Ras-MAP kinase pathway and is necessary for the survival of cerebellar neurons. Does not appear to play a major role in ciliogenesis.</text>
</comment>
<accession>A0A811VHC8</accession>
<evidence type="ECO:0000256" key="4">
    <source>
        <dbReference type="ARBA" id="ARBA00023306"/>
    </source>
</evidence>
<organism evidence="7 8">
    <name type="scientific">Ceratitis capitata</name>
    <name type="common">Mediterranean fruit fly</name>
    <name type="synonym">Tephritis capitata</name>
    <dbReference type="NCBI Taxonomy" id="7213"/>
    <lineage>
        <taxon>Eukaryota</taxon>
        <taxon>Metazoa</taxon>
        <taxon>Ecdysozoa</taxon>
        <taxon>Arthropoda</taxon>
        <taxon>Hexapoda</taxon>
        <taxon>Insecta</taxon>
        <taxon>Pterygota</taxon>
        <taxon>Neoptera</taxon>
        <taxon>Endopterygota</taxon>
        <taxon>Diptera</taxon>
        <taxon>Brachycera</taxon>
        <taxon>Muscomorpha</taxon>
        <taxon>Tephritoidea</taxon>
        <taxon>Tephritidae</taxon>
        <taxon>Ceratitis</taxon>
        <taxon>Ceratitis</taxon>
    </lineage>
</organism>
<reference evidence="7" key="1">
    <citation type="submission" date="2020-11" db="EMBL/GenBank/DDBJ databases">
        <authorList>
            <person name="Whitehead M."/>
        </authorList>
    </citation>
    <scope>NUCLEOTIDE SEQUENCE</scope>
    <source>
        <strain evidence="7">EGII</strain>
    </source>
</reference>
<name>A0A811VHC8_CERCA</name>
<dbReference type="PANTHER" id="PTHR13255">
    <property type="entry name" value="ATAXIN-10"/>
    <property type="match status" value="1"/>
</dbReference>
<evidence type="ECO:0000259" key="6">
    <source>
        <dbReference type="Pfam" id="PF09759"/>
    </source>
</evidence>
<gene>
    <name evidence="7" type="ORF">CCAP1982_LOCUS23232</name>
</gene>
<keyword evidence="3" id="KW-0132">Cell division</keyword>
<dbReference type="InterPro" id="IPR016024">
    <property type="entry name" value="ARM-type_fold"/>
</dbReference>
<dbReference type="AlphaFoldDB" id="A0A811VHC8"/>
<comment type="similarity">
    <text evidence="1">Belongs to the ataxin-10 family.</text>
</comment>
<dbReference type="Proteomes" id="UP000606786">
    <property type="component" value="Unassembled WGS sequence"/>
</dbReference>
<dbReference type="GO" id="GO:0005829">
    <property type="term" value="C:cytosol"/>
    <property type="evidence" value="ECO:0007669"/>
    <property type="project" value="TreeGrafter"/>
</dbReference>
<evidence type="ECO:0000256" key="3">
    <source>
        <dbReference type="ARBA" id="ARBA00022618"/>
    </source>
</evidence>
<comment type="caution">
    <text evidence="7">The sequence shown here is derived from an EMBL/GenBank/DDBJ whole genome shotgun (WGS) entry which is preliminary data.</text>
</comment>
<sequence length="429" mass="48759">MDNKDIANLNTEGKIEVFLRLPPIDNEESADITREYFSILRLLRDGCAHSKDHQNAIAEHEELNNQLHRLVFAATATPENVRLIALQLLANATVQNTYTQCMIWQRHGAEILRNCSLPPLGKLTDVCLMIVYIALKGAAVVNIKQQALCAAVHVWQTMVQNSSKVHMEMLHFLFEYFIVHGENQPVPYYASLTTAERITFLDYLKQYMVDNCPNGRIHEYMLKHITYEFTIKSDNILICKQDSPQFATTDSLLAHEVQSLLRVIAYATGTDEYGDSYANEHSLFLNVSSLLRLLAQVGKESQNIFTPMNKLEEVALTSKIPRDFESEVSFEFKTLLVRCIANLLYKNKTNQGYCIDTRLLPTLLECTNMDARNPLLREWSILAIRNACEGNRDVQELIANMTNKGPAKNDIMSELNLGMGSLRIKPNTK</sequence>
<dbReference type="OrthoDB" id="379794at2759"/>
<dbReference type="EMBL" id="CAJHJT010000056">
    <property type="protein sequence ID" value="CAD7015285.1"/>
    <property type="molecule type" value="Genomic_DNA"/>
</dbReference>
<evidence type="ECO:0000313" key="7">
    <source>
        <dbReference type="EMBL" id="CAD7015285.1"/>
    </source>
</evidence>
<proteinExistence type="inferred from homology"/>
<dbReference type="PANTHER" id="PTHR13255:SF0">
    <property type="entry name" value="ATAXIN-10"/>
    <property type="match status" value="1"/>
</dbReference>
<dbReference type="InterPro" id="IPR019156">
    <property type="entry name" value="Ataxin-10_domain"/>
</dbReference>
<keyword evidence="4" id="KW-0131">Cell cycle</keyword>
<dbReference type="Gene3D" id="1.25.10.10">
    <property type="entry name" value="Leucine-rich Repeat Variant"/>
    <property type="match status" value="1"/>
</dbReference>
<dbReference type="InterPro" id="IPR011989">
    <property type="entry name" value="ARM-like"/>
</dbReference>
<dbReference type="InterPro" id="IPR051374">
    <property type="entry name" value="Ataxin-10/CTR86_families"/>
</dbReference>
<keyword evidence="8" id="KW-1185">Reference proteome</keyword>
<feature type="domain" description="Ataxin-10" evidence="6">
    <location>
        <begin position="332"/>
        <end position="417"/>
    </location>
</feature>
<dbReference type="SUPFAM" id="SSF48371">
    <property type="entry name" value="ARM repeat"/>
    <property type="match status" value="1"/>
</dbReference>
<evidence type="ECO:0000313" key="8">
    <source>
        <dbReference type="Proteomes" id="UP000606786"/>
    </source>
</evidence>
<dbReference type="Pfam" id="PF09759">
    <property type="entry name" value="Atx10homo_assoc"/>
    <property type="match status" value="1"/>
</dbReference>
<evidence type="ECO:0000256" key="2">
    <source>
        <dbReference type="ARBA" id="ARBA00018804"/>
    </source>
</evidence>
<protein>
    <recommendedName>
        <fullName evidence="2">Ataxin-10</fullName>
    </recommendedName>
</protein>
<evidence type="ECO:0000256" key="1">
    <source>
        <dbReference type="ARBA" id="ARBA00008384"/>
    </source>
</evidence>
<evidence type="ECO:0000256" key="5">
    <source>
        <dbReference type="ARBA" id="ARBA00045173"/>
    </source>
</evidence>
<dbReference type="GO" id="GO:0031175">
    <property type="term" value="P:neuron projection development"/>
    <property type="evidence" value="ECO:0007669"/>
    <property type="project" value="TreeGrafter"/>
</dbReference>
<dbReference type="GO" id="GO:0051301">
    <property type="term" value="P:cell division"/>
    <property type="evidence" value="ECO:0007669"/>
    <property type="project" value="UniProtKB-KW"/>
</dbReference>